<feature type="transmembrane region" description="Helical" evidence="2">
    <location>
        <begin position="144"/>
        <end position="164"/>
    </location>
</feature>
<feature type="transmembrane region" description="Helical" evidence="2">
    <location>
        <begin position="76"/>
        <end position="96"/>
    </location>
</feature>
<gene>
    <name evidence="3" type="ORF">GSF22_12565</name>
</gene>
<comment type="caution">
    <text evidence="3">The sequence shown here is derived from an EMBL/GenBank/DDBJ whole genome shotgun (WGS) entry which is preliminary data.</text>
</comment>
<keyword evidence="2" id="KW-0472">Membrane</keyword>
<feature type="compositionally biased region" description="Pro residues" evidence="1">
    <location>
        <begin position="174"/>
        <end position="205"/>
    </location>
</feature>
<evidence type="ECO:0000313" key="3">
    <source>
        <dbReference type="EMBL" id="MBO4206830.1"/>
    </source>
</evidence>
<feature type="transmembrane region" description="Helical" evidence="2">
    <location>
        <begin position="103"/>
        <end position="124"/>
    </location>
</feature>
<proteinExistence type="predicted"/>
<protein>
    <submittedName>
        <fullName evidence="3">Uncharacterized protein</fullName>
    </submittedName>
</protein>
<accession>A0ABS3VQL2</accession>
<dbReference type="Proteomes" id="UP000823521">
    <property type="component" value="Unassembled WGS sequence"/>
</dbReference>
<dbReference type="EMBL" id="WVUH01000087">
    <property type="protein sequence ID" value="MBO4206830.1"/>
    <property type="molecule type" value="Genomic_DNA"/>
</dbReference>
<feature type="transmembrane region" description="Helical" evidence="2">
    <location>
        <begin position="53"/>
        <end position="70"/>
    </location>
</feature>
<feature type="transmembrane region" description="Helical" evidence="2">
    <location>
        <begin position="23"/>
        <end position="46"/>
    </location>
</feature>
<evidence type="ECO:0000256" key="1">
    <source>
        <dbReference type="SAM" id="MobiDB-lite"/>
    </source>
</evidence>
<evidence type="ECO:0000256" key="2">
    <source>
        <dbReference type="SAM" id="Phobius"/>
    </source>
</evidence>
<keyword evidence="2" id="KW-0812">Transmembrane</keyword>
<feature type="transmembrane region" description="Helical" evidence="2">
    <location>
        <begin position="252"/>
        <end position="272"/>
    </location>
</feature>
<organism evidence="3 4">
    <name type="scientific">Micromonospora echinofusca</name>
    <dbReference type="NCBI Taxonomy" id="47858"/>
    <lineage>
        <taxon>Bacteria</taxon>
        <taxon>Bacillati</taxon>
        <taxon>Actinomycetota</taxon>
        <taxon>Actinomycetes</taxon>
        <taxon>Micromonosporales</taxon>
        <taxon>Micromonosporaceae</taxon>
        <taxon>Micromonospora</taxon>
    </lineage>
</organism>
<dbReference type="RefSeq" id="WP_208813732.1">
    <property type="nucleotide sequence ID" value="NZ_WVUH01000087.1"/>
</dbReference>
<evidence type="ECO:0000313" key="4">
    <source>
        <dbReference type="Proteomes" id="UP000823521"/>
    </source>
</evidence>
<sequence>MSHPVPPAGKGPDPVQWRPEVPLVPAVLAPVFALSGVTALVGAQVLPWVSVRTGGMFPGLAPATVGVWYLHDLSGAAIPLHVGWAGLVGLIVAAWARPSWRRYAFRAAVGLSLVLVFLICDLGQAAIEDGGYDRGAYPDASLQAGALLGMFGTAVLVLSVAALARSTGHRQVAVPPPPDVPGQAPPAPPTVPVPTPQTAAPPAPTPQTAATPGAAAPPPARETAAPPAAGGAGWSARPVWVPWWRRRGPRTAAIAGAVVTAVLLATTVWMVAHRPAPPPWRTATLDELIIEPTGVGAPVTPPDIAEQLDLRDVDAASVLFGLTGVRQSVGRGWTESDGTFVTTMLLRFGSPESAEWFATTCRQHLLRQVGQSGAADLPDLGGASAFTSTTAGAGGVARVRIVAHRGDVVVLVTETASTAVSAGHAHRYARDQYHRL</sequence>
<keyword evidence="4" id="KW-1185">Reference proteome</keyword>
<feature type="region of interest" description="Disordered" evidence="1">
    <location>
        <begin position="170"/>
        <end position="234"/>
    </location>
</feature>
<name>A0ABS3VQL2_MICEH</name>
<keyword evidence="2" id="KW-1133">Transmembrane helix</keyword>
<reference evidence="3 4" key="1">
    <citation type="submission" date="2019-12" db="EMBL/GenBank/DDBJ databases">
        <title>Whole genome sequencing of endophytic Actinobacterium Micromonospora sp. MPMI6T.</title>
        <authorList>
            <person name="Evv R."/>
            <person name="Podile A.R."/>
        </authorList>
    </citation>
    <scope>NUCLEOTIDE SEQUENCE [LARGE SCALE GENOMIC DNA]</scope>
    <source>
        <strain evidence="3 4">MPMI6</strain>
    </source>
</reference>